<dbReference type="InterPro" id="IPR032584">
    <property type="entry name" value="DUF4913"/>
</dbReference>
<keyword evidence="2" id="KW-1185">Reference proteome</keyword>
<protein>
    <recommendedName>
        <fullName evidence="3">DUF4913 domain-containing protein</fullName>
    </recommendedName>
</protein>
<reference evidence="1" key="1">
    <citation type="journal article" date="2014" name="Int. J. Syst. Evol. Microbiol.">
        <title>Complete genome sequence of Corynebacterium casei LMG S-19264T (=DSM 44701T), isolated from a smear-ripened cheese.</title>
        <authorList>
            <consortium name="US DOE Joint Genome Institute (JGI-PGF)"/>
            <person name="Walter F."/>
            <person name="Albersmeier A."/>
            <person name="Kalinowski J."/>
            <person name="Ruckert C."/>
        </authorList>
    </citation>
    <scope>NUCLEOTIDE SEQUENCE</scope>
    <source>
        <strain evidence="1">CGMCC 4.7278</strain>
    </source>
</reference>
<accession>A0A917V5J2</accession>
<dbReference type="RefSeq" id="WP_229683703.1">
    <property type="nucleotide sequence ID" value="NZ_BMMW01000001.1"/>
</dbReference>
<organism evidence="1 2">
    <name type="scientific">Nocardia camponoti</name>
    <dbReference type="NCBI Taxonomy" id="1616106"/>
    <lineage>
        <taxon>Bacteria</taxon>
        <taxon>Bacillati</taxon>
        <taxon>Actinomycetota</taxon>
        <taxon>Actinomycetes</taxon>
        <taxon>Mycobacteriales</taxon>
        <taxon>Nocardiaceae</taxon>
        <taxon>Nocardia</taxon>
    </lineage>
</organism>
<dbReference type="EMBL" id="BMMW01000001">
    <property type="protein sequence ID" value="GGK39696.1"/>
    <property type="molecule type" value="Genomic_DNA"/>
</dbReference>
<evidence type="ECO:0000313" key="1">
    <source>
        <dbReference type="EMBL" id="GGK39696.1"/>
    </source>
</evidence>
<dbReference type="Pfam" id="PF16259">
    <property type="entry name" value="DUF4913"/>
    <property type="match status" value="1"/>
</dbReference>
<sequence>MTDESQVIAPEITNAYPNVVEFVVHYLSRVFRRQVTDVSDTVWCPEWQRHPEALIRLDALWQSWEHYRLQGGVGISIWFLQHADPHMAKLFDPSGPFKYCSVRNGHKEMLASLQVDEPDPKAITDPSRGGEPTLLLHKTIEPRITEGARTASTFDVLPE</sequence>
<evidence type="ECO:0000313" key="2">
    <source>
        <dbReference type="Proteomes" id="UP000612956"/>
    </source>
</evidence>
<name>A0A917V5J2_9NOCA</name>
<dbReference type="Proteomes" id="UP000612956">
    <property type="component" value="Unassembled WGS sequence"/>
</dbReference>
<evidence type="ECO:0008006" key="3">
    <source>
        <dbReference type="Google" id="ProtNLM"/>
    </source>
</evidence>
<proteinExistence type="predicted"/>
<gene>
    <name evidence="1" type="ORF">GCM10011591_09250</name>
</gene>
<dbReference type="AlphaFoldDB" id="A0A917V5J2"/>
<comment type="caution">
    <text evidence="1">The sequence shown here is derived from an EMBL/GenBank/DDBJ whole genome shotgun (WGS) entry which is preliminary data.</text>
</comment>
<reference evidence="1" key="2">
    <citation type="submission" date="2020-09" db="EMBL/GenBank/DDBJ databases">
        <authorList>
            <person name="Sun Q."/>
            <person name="Zhou Y."/>
        </authorList>
    </citation>
    <scope>NUCLEOTIDE SEQUENCE</scope>
    <source>
        <strain evidence="1">CGMCC 4.7278</strain>
    </source>
</reference>